<dbReference type="PIRSF" id="PIRSF005751">
    <property type="entry name" value="Acet_citr_lig"/>
    <property type="match status" value="1"/>
</dbReference>
<dbReference type="SMART" id="SM00764">
    <property type="entry name" value="Citrate_ly_lig"/>
    <property type="match status" value="1"/>
</dbReference>
<dbReference type="SUPFAM" id="SSF52374">
    <property type="entry name" value="Nucleotidylyl transferase"/>
    <property type="match status" value="1"/>
</dbReference>
<sequence>MYESIIQLNLHDKKKRAEWMTFMKSLGIADFSDKEVDAIDFTLGMYDGDQLVGTGSASGNVLKYIGVCNKGVTQGSRFNAIINALTSRLYQDQVFHILVFTKLKYSESFQHLGFTELAHTELAAFLETGSPNLTDYLAELPKIDQPDRQKIAGIVMNANPFTNGHRFLVESAAKESDWVYVFVVSTDASLFTTQERVKLVKEGLSDLQNVMVVDGGAYMVSYATFPSYFLPSNVNNVTYQTMMDARIFRDQIAPALHIGTRYVGTEPLSKTTNIYNQTLLKELPPKVNVKEIQRNKNESGQYITATNVRRAIQEGDVTKVKDSLPTSTYQFIKDHLGILQSRIKKGMNIDGN</sequence>
<dbReference type="Proteomes" id="UP000052013">
    <property type="component" value="Unassembled WGS sequence"/>
</dbReference>
<dbReference type="Gene3D" id="3.40.50.620">
    <property type="entry name" value="HUPs"/>
    <property type="match status" value="1"/>
</dbReference>
<keyword evidence="3 5" id="KW-0436">Ligase</keyword>
<organism evidence="5 6">
    <name type="scientific">Lentilactobacillus diolivorans DSM 14421</name>
    <dbReference type="NCBI Taxonomy" id="1423739"/>
    <lineage>
        <taxon>Bacteria</taxon>
        <taxon>Bacillati</taxon>
        <taxon>Bacillota</taxon>
        <taxon>Bacilli</taxon>
        <taxon>Lactobacillales</taxon>
        <taxon>Lactobacillaceae</taxon>
        <taxon>Lentilactobacillus</taxon>
    </lineage>
</organism>
<dbReference type="InterPro" id="IPR014729">
    <property type="entry name" value="Rossmann-like_a/b/a_fold"/>
</dbReference>
<dbReference type="NCBIfam" id="TIGR00125">
    <property type="entry name" value="cyt_tran_rel"/>
    <property type="match status" value="1"/>
</dbReference>
<dbReference type="GO" id="GO:0008771">
    <property type="term" value="F:[citrate (pro-3S)-lyase] ligase activity"/>
    <property type="evidence" value="ECO:0007669"/>
    <property type="project" value="UniProtKB-EC"/>
</dbReference>
<name>A0A0R1SIW8_9LACO</name>
<dbReference type="PATRIC" id="fig|1423739.3.peg.2417"/>
<dbReference type="InterPro" id="IPR004821">
    <property type="entry name" value="Cyt_trans-like"/>
</dbReference>
<proteinExistence type="predicted"/>
<evidence type="ECO:0000256" key="3">
    <source>
        <dbReference type="PIRNR" id="PIRNR005751"/>
    </source>
</evidence>
<evidence type="ECO:0000256" key="1">
    <source>
        <dbReference type="ARBA" id="ARBA00022741"/>
    </source>
</evidence>
<comment type="function">
    <text evidence="3">Acetylation of prosthetic group (2-(5''-phosphoribosyl)-3'-dephosphocoenzyme-A) of the gamma subunit of citrate lyase.</text>
</comment>
<dbReference type="PANTHER" id="PTHR40599:SF1">
    <property type="entry name" value="[CITRATE [PRO-3S]-LYASE] LIGASE"/>
    <property type="match status" value="1"/>
</dbReference>
<reference evidence="5 6" key="1">
    <citation type="journal article" date="2015" name="Genome Announc.">
        <title>Expanding the biotechnology potential of lactobacilli through comparative genomics of 213 strains and associated genera.</title>
        <authorList>
            <person name="Sun Z."/>
            <person name="Harris H.M."/>
            <person name="McCann A."/>
            <person name="Guo C."/>
            <person name="Argimon S."/>
            <person name="Zhang W."/>
            <person name="Yang X."/>
            <person name="Jeffery I.B."/>
            <person name="Cooney J.C."/>
            <person name="Kagawa T.F."/>
            <person name="Liu W."/>
            <person name="Song Y."/>
            <person name="Salvetti E."/>
            <person name="Wrobel A."/>
            <person name="Rasinkangas P."/>
            <person name="Parkhill J."/>
            <person name="Rea M.C."/>
            <person name="O'Sullivan O."/>
            <person name="Ritari J."/>
            <person name="Douillard F.P."/>
            <person name="Paul Ross R."/>
            <person name="Yang R."/>
            <person name="Briner A.E."/>
            <person name="Felis G.E."/>
            <person name="de Vos W.M."/>
            <person name="Barrangou R."/>
            <person name="Klaenhammer T.R."/>
            <person name="Caufield P.W."/>
            <person name="Cui Y."/>
            <person name="Zhang H."/>
            <person name="O'Toole P.W."/>
        </authorList>
    </citation>
    <scope>NUCLEOTIDE SEQUENCE [LARGE SCALE GENOMIC DNA]</scope>
    <source>
        <strain evidence="5 6">DSM 14421</strain>
    </source>
</reference>
<dbReference type="EMBL" id="AZEY01000020">
    <property type="protein sequence ID" value="KRL69104.1"/>
    <property type="molecule type" value="Genomic_DNA"/>
</dbReference>
<keyword evidence="5" id="KW-0456">Lyase</keyword>
<dbReference type="AlphaFoldDB" id="A0A0R1SIW8"/>
<dbReference type="GO" id="GO:0005524">
    <property type="term" value="F:ATP binding"/>
    <property type="evidence" value="ECO:0007669"/>
    <property type="project" value="UniProtKB-UniRule"/>
</dbReference>
<feature type="domain" description="Citrate lyase ligase C-terminal" evidence="4">
    <location>
        <begin position="151"/>
        <end position="332"/>
    </location>
</feature>
<gene>
    <name evidence="5" type="ORF">FC85_GL002325</name>
</gene>
<dbReference type="Pfam" id="PF08218">
    <property type="entry name" value="Citrate_ly_lig"/>
    <property type="match status" value="1"/>
</dbReference>
<dbReference type="RefSeq" id="WP_057863953.1">
    <property type="nucleotide sequence ID" value="NZ_AZEY01000020.1"/>
</dbReference>
<comment type="catalytic activity">
    <reaction evidence="3">
        <text>holo-[citrate lyase ACP] + acetate + ATP = acetyl-[citrate lyase ACP] + AMP + diphosphate</text>
        <dbReference type="Rhea" id="RHEA:23788"/>
        <dbReference type="Rhea" id="RHEA-COMP:10158"/>
        <dbReference type="Rhea" id="RHEA-COMP:13710"/>
        <dbReference type="ChEBI" id="CHEBI:30089"/>
        <dbReference type="ChEBI" id="CHEBI:30616"/>
        <dbReference type="ChEBI" id="CHEBI:33019"/>
        <dbReference type="ChEBI" id="CHEBI:82683"/>
        <dbReference type="ChEBI" id="CHEBI:137976"/>
        <dbReference type="ChEBI" id="CHEBI:456215"/>
        <dbReference type="EC" id="6.2.1.22"/>
    </reaction>
</comment>
<accession>A0A0R1SIW8</accession>
<keyword evidence="2 3" id="KW-0067">ATP-binding</keyword>
<keyword evidence="1 3" id="KW-0547">Nucleotide-binding</keyword>
<evidence type="ECO:0000259" key="4">
    <source>
        <dbReference type="SMART" id="SM00764"/>
    </source>
</evidence>
<dbReference type="InterPro" id="IPR005216">
    <property type="entry name" value="Citrate_lyase_ligase"/>
</dbReference>
<evidence type="ECO:0000256" key="2">
    <source>
        <dbReference type="ARBA" id="ARBA00022840"/>
    </source>
</evidence>
<dbReference type="GO" id="GO:0016829">
    <property type="term" value="F:lyase activity"/>
    <property type="evidence" value="ECO:0007669"/>
    <property type="project" value="UniProtKB-KW"/>
</dbReference>
<evidence type="ECO:0000313" key="5">
    <source>
        <dbReference type="EMBL" id="KRL69104.1"/>
    </source>
</evidence>
<dbReference type="EC" id="6.2.1.22" evidence="3"/>
<dbReference type="NCBIfam" id="TIGR00124">
    <property type="entry name" value="cit_ly_ligase"/>
    <property type="match status" value="1"/>
</dbReference>
<comment type="caution">
    <text evidence="5">The sequence shown here is derived from an EMBL/GenBank/DDBJ whole genome shotgun (WGS) entry which is preliminary data.</text>
</comment>
<dbReference type="InterPro" id="IPR013166">
    <property type="entry name" value="Citrate_lyase_ligase_C"/>
</dbReference>
<evidence type="ECO:0000313" key="6">
    <source>
        <dbReference type="Proteomes" id="UP000052013"/>
    </source>
</evidence>
<dbReference type="STRING" id="1423739.FC85_GL002325"/>
<dbReference type="PANTHER" id="PTHR40599">
    <property type="entry name" value="[CITRATE [PRO-3S]-LYASE] LIGASE"/>
    <property type="match status" value="1"/>
</dbReference>
<protein>
    <recommendedName>
        <fullName evidence="3">[Citrate [pro-3S]-lyase] ligase</fullName>
        <ecNumber evidence="3">6.2.1.22</ecNumber>
    </recommendedName>
</protein>